<proteinExistence type="predicted"/>
<feature type="transmembrane region" description="Helical" evidence="2">
    <location>
        <begin position="156"/>
        <end position="178"/>
    </location>
</feature>
<feature type="region of interest" description="Disordered" evidence="1">
    <location>
        <begin position="204"/>
        <end position="243"/>
    </location>
</feature>
<protein>
    <submittedName>
        <fullName evidence="3">Uncharacterized protein</fullName>
    </submittedName>
</protein>
<name>A0AAD9ZIH6_9LECA</name>
<evidence type="ECO:0000313" key="3">
    <source>
        <dbReference type="EMBL" id="KAK3177877.1"/>
    </source>
</evidence>
<dbReference type="EMBL" id="JASNWA010000003">
    <property type="protein sequence ID" value="KAK3177877.1"/>
    <property type="molecule type" value="Genomic_DNA"/>
</dbReference>
<reference evidence="3" key="1">
    <citation type="submission" date="2022-11" db="EMBL/GenBank/DDBJ databases">
        <title>Chromosomal genome sequence assembly and mating type (MAT) locus characterization of the leprose asexual lichenized fungus Lepraria neglecta (Nyl.) Erichsen.</title>
        <authorList>
            <person name="Allen J.L."/>
            <person name="Pfeffer B."/>
        </authorList>
    </citation>
    <scope>NUCLEOTIDE SEQUENCE</scope>
    <source>
        <strain evidence="3">Allen 5258</strain>
    </source>
</reference>
<keyword evidence="2" id="KW-1133">Transmembrane helix</keyword>
<dbReference type="AlphaFoldDB" id="A0AAD9ZIH6"/>
<dbReference type="Proteomes" id="UP001276659">
    <property type="component" value="Unassembled WGS sequence"/>
</dbReference>
<keyword evidence="2" id="KW-0812">Transmembrane</keyword>
<evidence type="ECO:0000256" key="1">
    <source>
        <dbReference type="SAM" id="MobiDB-lite"/>
    </source>
</evidence>
<keyword evidence="4" id="KW-1185">Reference proteome</keyword>
<evidence type="ECO:0000313" key="4">
    <source>
        <dbReference type="Proteomes" id="UP001276659"/>
    </source>
</evidence>
<organism evidence="3 4">
    <name type="scientific">Lepraria neglecta</name>
    <dbReference type="NCBI Taxonomy" id="209136"/>
    <lineage>
        <taxon>Eukaryota</taxon>
        <taxon>Fungi</taxon>
        <taxon>Dikarya</taxon>
        <taxon>Ascomycota</taxon>
        <taxon>Pezizomycotina</taxon>
        <taxon>Lecanoromycetes</taxon>
        <taxon>OSLEUM clade</taxon>
        <taxon>Lecanoromycetidae</taxon>
        <taxon>Lecanorales</taxon>
        <taxon>Lecanorineae</taxon>
        <taxon>Stereocaulaceae</taxon>
        <taxon>Lepraria</taxon>
    </lineage>
</organism>
<accession>A0AAD9ZIH6</accession>
<keyword evidence="2" id="KW-0472">Membrane</keyword>
<evidence type="ECO:0000256" key="2">
    <source>
        <dbReference type="SAM" id="Phobius"/>
    </source>
</evidence>
<comment type="caution">
    <text evidence="3">The sequence shown here is derived from an EMBL/GenBank/DDBJ whole genome shotgun (WGS) entry which is preliminary data.</text>
</comment>
<sequence length="262" mass="29189">MTTMPTSTHDIFTELVVREIWWQLENVAHGDKEVAAIIDLVRSEATSDVCLYGHGAINNRYPKHSPDASFARADSQYPSIVIETSYSQQHKDLARLADDYICGSDGNISVVLGLDIEYGVGSKRASVSIWRPRLASDPQNKGGKILEMVGVQEADVLPAFSSLIEIFATLMLIGFVLGSRSELMTEPRFKVMDYRSSSVTLRQGDEIKRAQEGTQTGLPPNCRKRRREATPPEDLSPRKEARFAKCEAEEAAKSEAKDLVWR</sequence>
<gene>
    <name evidence="3" type="ORF">OEA41_000009</name>
</gene>